<keyword evidence="2" id="KW-1185">Reference proteome</keyword>
<name>A0A9R1WYS8_LACSA</name>
<dbReference type="Gene3D" id="3.60.10.10">
    <property type="entry name" value="Endonuclease/exonuclease/phosphatase"/>
    <property type="match status" value="1"/>
</dbReference>
<dbReference type="PANTHER" id="PTHR33710:SF64">
    <property type="entry name" value="ENDONUCLEASE_EXONUCLEASE_PHOSPHATASE DOMAIN-CONTAINING PROTEIN"/>
    <property type="match status" value="1"/>
</dbReference>
<dbReference type="EMBL" id="NBSK02000008">
    <property type="protein sequence ID" value="KAJ0190262.1"/>
    <property type="molecule type" value="Genomic_DNA"/>
</dbReference>
<evidence type="ECO:0000313" key="1">
    <source>
        <dbReference type="EMBL" id="KAJ0190262.1"/>
    </source>
</evidence>
<comment type="caution">
    <text evidence="1">The sequence shown here is derived from an EMBL/GenBank/DDBJ whole genome shotgun (WGS) entry which is preliminary data.</text>
</comment>
<dbReference type="AlphaFoldDB" id="A0A9R1WYS8"/>
<dbReference type="PANTHER" id="PTHR33710">
    <property type="entry name" value="BNAC02G09200D PROTEIN"/>
    <property type="match status" value="1"/>
</dbReference>
<evidence type="ECO:0000313" key="2">
    <source>
        <dbReference type="Proteomes" id="UP000235145"/>
    </source>
</evidence>
<dbReference type="Proteomes" id="UP000235145">
    <property type="component" value="Unassembled WGS sequence"/>
</dbReference>
<evidence type="ECO:0008006" key="3">
    <source>
        <dbReference type="Google" id="ProtNLM"/>
    </source>
</evidence>
<dbReference type="InterPro" id="IPR036691">
    <property type="entry name" value="Endo/exonu/phosph_ase_sf"/>
</dbReference>
<sequence>MKGTWITSNVTYGFINVYDPNDPTRRKTLWSNLESVIGSDDNLRCVVFADFNIVKSVDEKIGSIFRSSIAYYINKLIASTGLIDLPIGGQKFTYMSSDCSKHSKVDRFLISHNCSTDWPHLIVTALPRLHSDHCPLILSSFVSDFVALPFRFFNSWLLEDELEGVVKQG</sequence>
<accession>A0A9R1WYS8</accession>
<protein>
    <recommendedName>
        <fullName evidence="3">Endonuclease/exonuclease/phosphatase domain-containing protein</fullName>
    </recommendedName>
</protein>
<organism evidence="1 2">
    <name type="scientific">Lactuca sativa</name>
    <name type="common">Garden lettuce</name>
    <dbReference type="NCBI Taxonomy" id="4236"/>
    <lineage>
        <taxon>Eukaryota</taxon>
        <taxon>Viridiplantae</taxon>
        <taxon>Streptophyta</taxon>
        <taxon>Embryophyta</taxon>
        <taxon>Tracheophyta</taxon>
        <taxon>Spermatophyta</taxon>
        <taxon>Magnoliopsida</taxon>
        <taxon>eudicotyledons</taxon>
        <taxon>Gunneridae</taxon>
        <taxon>Pentapetalae</taxon>
        <taxon>asterids</taxon>
        <taxon>campanulids</taxon>
        <taxon>Asterales</taxon>
        <taxon>Asteraceae</taxon>
        <taxon>Cichorioideae</taxon>
        <taxon>Cichorieae</taxon>
        <taxon>Lactucinae</taxon>
        <taxon>Lactuca</taxon>
    </lineage>
</organism>
<gene>
    <name evidence="1" type="ORF">LSAT_V11C800440190</name>
</gene>
<proteinExistence type="predicted"/>
<dbReference type="SUPFAM" id="SSF56219">
    <property type="entry name" value="DNase I-like"/>
    <property type="match status" value="1"/>
</dbReference>
<reference evidence="1 2" key="1">
    <citation type="journal article" date="2017" name="Nat. Commun.">
        <title>Genome assembly with in vitro proximity ligation data and whole-genome triplication in lettuce.</title>
        <authorList>
            <person name="Reyes-Chin-Wo S."/>
            <person name="Wang Z."/>
            <person name="Yang X."/>
            <person name="Kozik A."/>
            <person name="Arikit S."/>
            <person name="Song C."/>
            <person name="Xia L."/>
            <person name="Froenicke L."/>
            <person name="Lavelle D.O."/>
            <person name="Truco M.J."/>
            <person name="Xia R."/>
            <person name="Zhu S."/>
            <person name="Xu C."/>
            <person name="Xu H."/>
            <person name="Xu X."/>
            <person name="Cox K."/>
            <person name="Korf I."/>
            <person name="Meyers B.C."/>
            <person name="Michelmore R.W."/>
        </authorList>
    </citation>
    <scope>NUCLEOTIDE SEQUENCE [LARGE SCALE GENOMIC DNA]</scope>
    <source>
        <strain evidence="2">cv. Salinas</strain>
        <tissue evidence="1">Seedlings</tissue>
    </source>
</reference>